<protein>
    <submittedName>
        <fullName evidence="1">Uncharacterized protein</fullName>
    </submittedName>
</protein>
<dbReference type="EMBL" id="MW084976">
    <property type="protein sequence ID" value="QOV08291.1"/>
    <property type="molecule type" value="Genomic_DNA"/>
</dbReference>
<reference evidence="1 2" key="1">
    <citation type="submission" date="2020-10" db="EMBL/GenBank/DDBJ databases">
        <authorList>
            <person name="Kazantseva O.A."/>
            <person name="Piligrimova E.G."/>
            <person name="Shadrin A.M."/>
        </authorList>
    </citation>
    <scope>NUCLEOTIDE SEQUENCE [LARGE SCALE GENOMIC DNA]</scope>
</reference>
<gene>
    <name evidence="1" type="ORF">Kirov_92</name>
</gene>
<evidence type="ECO:0000313" key="2">
    <source>
        <dbReference type="Proteomes" id="UP000594029"/>
    </source>
</evidence>
<sequence>MRKCIIVLYSNKDIESISARAKMIHHLRSSILEEGVEVKKEKHTREVCQIDFTDGHTIMAFQVGHHLHGLRASHLFLCKEIFKLENGSEYIENVCLSRVVNKEMYGGIDERDRVFTFELQNGELNVDFYQKDVDESK</sequence>
<organism evidence="1 2">
    <name type="scientific">Bacillus phage Kirov</name>
    <dbReference type="NCBI Taxonomy" id="2783539"/>
    <lineage>
        <taxon>Viruses</taxon>
        <taxon>Duplodnaviria</taxon>
        <taxon>Heunggongvirae</taxon>
        <taxon>Uroviricota</taxon>
        <taxon>Caudoviricetes</taxon>
        <taxon>Andregratiavirinae</taxon>
        <taxon>Kirovvirus</taxon>
        <taxon>Kirovvirus kirov</taxon>
    </lineage>
</organism>
<proteinExistence type="predicted"/>
<name>A0A7U3NJU9_9CAUD</name>
<evidence type="ECO:0000313" key="1">
    <source>
        <dbReference type="EMBL" id="QOV08291.1"/>
    </source>
</evidence>
<accession>A0A7U3NJU9</accession>
<keyword evidence="2" id="KW-1185">Reference proteome</keyword>
<dbReference type="Proteomes" id="UP000594029">
    <property type="component" value="Segment"/>
</dbReference>